<dbReference type="Proteomes" id="UP000321820">
    <property type="component" value="Chromosome"/>
</dbReference>
<keyword evidence="1" id="KW-0677">Repeat</keyword>
<dbReference type="KEGG" id="talb:FTW19_23855"/>
<dbReference type="SUPFAM" id="SSF48403">
    <property type="entry name" value="Ankyrin repeat"/>
    <property type="match status" value="1"/>
</dbReference>
<dbReference type="SMART" id="SM00248">
    <property type="entry name" value="ANK"/>
    <property type="match status" value="4"/>
</dbReference>
<dbReference type="InterPro" id="IPR050745">
    <property type="entry name" value="Multifunctional_regulatory"/>
</dbReference>
<dbReference type="Gene3D" id="1.25.40.20">
    <property type="entry name" value="Ankyrin repeat-containing domain"/>
    <property type="match status" value="3"/>
</dbReference>
<evidence type="ECO:0000313" key="4">
    <source>
        <dbReference type="EMBL" id="QEE30763.1"/>
    </source>
</evidence>
<dbReference type="EMBL" id="CP042806">
    <property type="protein sequence ID" value="QEE30763.1"/>
    <property type="molecule type" value="Genomic_DNA"/>
</dbReference>
<keyword evidence="5" id="KW-1185">Reference proteome</keyword>
<proteinExistence type="predicted"/>
<dbReference type="PANTHER" id="PTHR24189:SF50">
    <property type="entry name" value="ANKYRIN REPEAT AND SOCS BOX PROTEIN 2"/>
    <property type="match status" value="1"/>
</dbReference>
<name>A0A5B9EEY9_9BACT</name>
<dbReference type="Pfam" id="PF12796">
    <property type="entry name" value="Ank_2"/>
    <property type="match status" value="1"/>
</dbReference>
<gene>
    <name evidence="4" type="ORF">FTW19_23855</name>
</gene>
<accession>A0A5B9EEY9</accession>
<dbReference type="InterPro" id="IPR002110">
    <property type="entry name" value="Ankyrin_rpt"/>
</dbReference>
<sequence>MIGAEVSMVKEIDALLREFADGRTDLVFELVKAGLAPDAQDKDGVSLLSWCAYYGDVSAIRFLLSKGVPLASLGTNLDLNGACFHGHWRLCKFLIEQGADVNAADSETGETPLHSALCTTDRVSHDWVLEVLLSSGANPNVATKSGAETGGFMRDARTRGETPLHRAAAFGSEATIELLLRHGAKLDARDDRGDSPLSWGSWYVRPDSILRLLCYGNFRIRPDRQSMRANLVGKP</sequence>
<dbReference type="PANTHER" id="PTHR24189">
    <property type="entry name" value="MYOTROPHIN"/>
    <property type="match status" value="1"/>
</dbReference>
<evidence type="ECO:0000256" key="3">
    <source>
        <dbReference type="PROSITE-ProRule" id="PRU00023"/>
    </source>
</evidence>
<feature type="repeat" description="ANK" evidence="3">
    <location>
        <begin position="159"/>
        <end position="191"/>
    </location>
</feature>
<evidence type="ECO:0000313" key="5">
    <source>
        <dbReference type="Proteomes" id="UP000321820"/>
    </source>
</evidence>
<reference evidence="4 5" key="1">
    <citation type="submission" date="2019-08" db="EMBL/GenBank/DDBJ databases">
        <title>Complete genome sequence of Terriglobus albidus strain ORNL.</title>
        <authorList>
            <person name="Podar M."/>
        </authorList>
    </citation>
    <scope>NUCLEOTIDE SEQUENCE [LARGE SCALE GENOMIC DNA]</scope>
    <source>
        <strain evidence="4 5">ORNL</strain>
    </source>
</reference>
<dbReference type="PROSITE" id="PS50297">
    <property type="entry name" value="ANK_REP_REGION"/>
    <property type="match status" value="2"/>
</dbReference>
<dbReference type="PROSITE" id="PS50088">
    <property type="entry name" value="ANK_REPEAT"/>
    <property type="match status" value="3"/>
</dbReference>
<feature type="repeat" description="ANK" evidence="3">
    <location>
        <begin position="108"/>
        <end position="144"/>
    </location>
</feature>
<evidence type="ECO:0000256" key="1">
    <source>
        <dbReference type="ARBA" id="ARBA00022737"/>
    </source>
</evidence>
<keyword evidence="2 3" id="KW-0040">ANK repeat</keyword>
<evidence type="ECO:0000256" key="2">
    <source>
        <dbReference type="ARBA" id="ARBA00023043"/>
    </source>
</evidence>
<organism evidence="4 5">
    <name type="scientific">Terriglobus albidus</name>
    <dbReference type="NCBI Taxonomy" id="1592106"/>
    <lineage>
        <taxon>Bacteria</taxon>
        <taxon>Pseudomonadati</taxon>
        <taxon>Acidobacteriota</taxon>
        <taxon>Terriglobia</taxon>
        <taxon>Terriglobales</taxon>
        <taxon>Acidobacteriaceae</taxon>
        <taxon>Terriglobus</taxon>
    </lineage>
</organism>
<dbReference type="AlphaFoldDB" id="A0A5B9EEY9"/>
<dbReference type="InterPro" id="IPR036770">
    <property type="entry name" value="Ankyrin_rpt-contain_sf"/>
</dbReference>
<dbReference type="Pfam" id="PF00023">
    <property type="entry name" value="Ank"/>
    <property type="match status" value="2"/>
</dbReference>
<protein>
    <submittedName>
        <fullName evidence="4">Ankyrin repeat domain-containing protein</fullName>
    </submittedName>
</protein>
<feature type="repeat" description="ANK" evidence="3">
    <location>
        <begin position="79"/>
        <end position="106"/>
    </location>
</feature>
<dbReference type="OrthoDB" id="5622506at2"/>